<dbReference type="SUPFAM" id="SSF50494">
    <property type="entry name" value="Trypsin-like serine proteases"/>
    <property type="match status" value="1"/>
</dbReference>
<proteinExistence type="inferred from homology"/>
<dbReference type="InterPro" id="IPR001940">
    <property type="entry name" value="Peptidase_S1C"/>
</dbReference>
<dbReference type="Gene3D" id="2.30.42.10">
    <property type="match status" value="1"/>
</dbReference>
<dbReference type="AlphaFoldDB" id="A0A9X2FGH5"/>
<evidence type="ECO:0000259" key="6">
    <source>
        <dbReference type="PROSITE" id="PS50106"/>
    </source>
</evidence>
<gene>
    <name evidence="7" type="ORF">NG895_28775</name>
</gene>
<feature type="signal peptide" evidence="5">
    <location>
        <begin position="1"/>
        <end position="28"/>
    </location>
</feature>
<dbReference type="SUPFAM" id="SSF50156">
    <property type="entry name" value="PDZ domain-like"/>
    <property type="match status" value="1"/>
</dbReference>
<evidence type="ECO:0000256" key="1">
    <source>
        <dbReference type="ARBA" id="ARBA00010541"/>
    </source>
</evidence>
<dbReference type="EMBL" id="JAMXLR010000092">
    <property type="protein sequence ID" value="MCO6047918.1"/>
    <property type="molecule type" value="Genomic_DNA"/>
</dbReference>
<sequence>MRFHPASTRCLRLVACFAAALITSSAFAQSVAQLEQQAIRDAIEHVSPTVVQLQIIGGADRLNDVSLASGPSTGVILTPDGYVVTSRYRFEPAPATVVALLADGRQFATEVVAHDYSRKLVLLKLSGAEDLPAAEIAPADSYRVGQWAIAVGRTYRVERPNVSVGIVSALRRIQGRAMQTDAAVSAANYGGPLVDIEGRVLGIIAPMSPSAESSIAGVEWYDSGIGFAAPLAEWMPAFERLKQGEDLQLGYIGIGLVEGVARETPAKIATIAPDGPAAKAGLEKGDTVTAINGVPATTQVEMQAAAKPHYAGDTLEVTYQRGDETSTTTLTLTTIAQLQEAAEAAKAKEEAADEKAEAKEGDADGEEESNAGDSEE</sequence>
<protein>
    <submittedName>
        <fullName evidence="7">S1C family serine protease</fullName>
    </submittedName>
</protein>
<dbReference type="InterPro" id="IPR001478">
    <property type="entry name" value="PDZ"/>
</dbReference>
<dbReference type="RefSeq" id="WP_252856024.1">
    <property type="nucleotide sequence ID" value="NZ_JAMXLR010000092.1"/>
</dbReference>
<dbReference type="InterPro" id="IPR009003">
    <property type="entry name" value="Peptidase_S1_PA"/>
</dbReference>
<feature type="compositionally biased region" description="Acidic residues" evidence="4">
    <location>
        <begin position="363"/>
        <end position="376"/>
    </location>
</feature>
<keyword evidence="3" id="KW-0378">Hydrolase</keyword>
<dbReference type="Proteomes" id="UP001155241">
    <property type="component" value="Unassembled WGS sequence"/>
</dbReference>
<feature type="compositionally biased region" description="Basic and acidic residues" evidence="4">
    <location>
        <begin position="343"/>
        <end position="362"/>
    </location>
</feature>
<accession>A0A9X2FGH5</accession>
<comment type="caution">
    <text evidence="7">The sequence shown here is derived from an EMBL/GenBank/DDBJ whole genome shotgun (WGS) entry which is preliminary data.</text>
</comment>
<dbReference type="PROSITE" id="PS50106">
    <property type="entry name" value="PDZ"/>
    <property type="match status" value="1"/>
</dbReference>
<dbReference type="GO" id="GO:0006508">
    <property type="term" value="P:proteolysis"/>
    <property type="evidence" value="ECO:0007669"/>
    <property type="project" value="UniProtKB-KW"/>
</dbReference>
<evidence type="ECO:0000313" key="8">
    <source>
        <dbReference type="Proteomes" id="UP001155241"/>
    </source>
</evidence>
<keyword evidence="5" id="KW-0732">Signal</keyword>
<comment type="similarity">
    <text evidence="1">Belongs to the peptidase S1C family.</text>
</comment>
<dbReference type="PANTHER" id="PTHR22939">
    <property type="entry name" value="SERINE PROTEASE FAMILY S1C HTRA-RELATED"/>
    <property type="match status" value="1"/>
</dbReference>
<dbReference type="PANTHER" id="PTHR22939:SF129">
    <property type="entry name" value="SERINE PROTEASE HTRA2, MITOCHONDRIAL"/>
    <property type="match status" value="1"/>
</dbReference>
<evidence type="ECO:0000256" key="4">
    <source>
        <dbReference type="SAM" id="MobiDB-lite"/>
    </source>
</evidence>
<keyword evidence="2 7" id="KW-0645">Protease</keyword>
<dbReference type="Pfam" id="PF13180">
    <property type="entry name" value="PDZ_2"/>
    <property type="match status" value="1"/>
</dbReference>
<organism evidence="7 8">
    <name type="scientific">Aeoliella straminimaris</name>
    <dbReference type="NCBI Taxonomy" id="2954799"/>
    <lineage>
        <taxon>Bacteria</taxon>
        <taxon>Pseudomonadati</taxon>
        <taxon>Planctomycetota</taxon>
        <taxon>Planctomycetia</taxon>
        <taxon>Pirellulales</taxon>
        <taxon>Lacipirellulaceae</taxon>
        <taxon>Aeoliella</taxon>
    </lineage>
</organism>
<dbReference type="GO" id="GO:0004252">
    <property type="term" value="F:serine-type endopeptidase activity"/>
    <property type="evidence" value="ECO:0007669"/>
    <property type="project" value="InterPro"/>
</dbReference>
<feature type="region of interest" description="Disordered" evidence="4">
    <location>
        <begin position="340"/>
        <end position="376"/>
    </location>
</feature>
<feature type="domain" description="PDZ" evidence="6">
    <location>
        <begin position="235"/>
        <end position="323"/>
    </location>
</feature>
<feature type="chain" id="PRO_5040890201" evidence="5">
    <location>
        <begin position="29"/>
        <end position="376"/>
    </location>
</feature>
<reference evidence="7" key="1">
    <citation type="submission" date="2022-06" db="EMBL/GenBank/DDBJ databases">
        <title>Aeoliella straminimaris, a novel planctomycete from sediments.</title>
        <authorList>
            <person name="Vitorino I.R."/>
            <person name="Lage O.M."/>
        </authorList>
    </citation>
    <scope>NUCLEOTIDE SEQUENCE</scope>
    <source>
        <strain evidence="7">ICT_H6.2</strain>
    </source>
</reference>
<evidence type="ECO:0000313" key="7">
    <source>
        <dbReference type="EMBL" id="MCO6047918.1"/>
    </source>
</evidence>
<dbReference type="SMART" id="SM00228">
    <property type="entry name" value="PDZ"/>
    <property type="match status" value="1"/>
</dbReference>
<dbReference type="Gene3D" id="2.40.10.120">
    <property type="match status" value="1"/>
</dbReference>
<evidence type="ECO:0000256" key="3">
    <source>
        <dbReference type="ARBA" id="ARBA00022801"/>
    </source>
</evidence>
<dbReference type="PRINTS" id="PR00834">
    <property type="entry name" value="PROTEASES2C"/>
</dbReference>
<name>A0A9X2FGH5_9BACT</name>
<keyword evidence="8" id="KW-1185">Reference proteome</keyword>
<dbReference type="InterPro" id="IPR036034">
    <property type="entry name" value="PDZ_sf"/>
</dbReference>
<evidence type="ECO:0000256" key="5">
    <source>
        <dbReference type="SAM" id="SignalP"/>
    </source>
</evidence>
<dbReference type="Pfam" id="PF13365">
    <property type="entry name" value="Trypsin_2"/>
    <property type="match status" value="1"/>
</dbReference>
<evidence type="ECO:0000256" key="2">
    <source>
        <dbReference type="ARBA" id="ARBA00022670"/>
    </source>
</evidence>